<dbReference type="EMBL" id="JBHUPD010000002">
    <property type="protein sequence ID" value="MFD2872915.1"/>
    <property type="molecule type" value="Genomic_DNA"/>
</dbReference>
<protein>
    <submittedName>
        <fullName evidence="2">Uncharacterized protein</fullName>
    </submittedName>
</protein>
<evidence type="ECO:0000313" key="2">
    <source>
        <dbReference type="EMBL" id="MFD2872915.1"/>
    </source>
</evidence>
<dbReference type="RefSeq" id="WP_377185114.1">
    <property type="nucleotide sequence ID" value="NZ_JBHUPD010000002.1"/>
</dbReference>
<gene>
    <name evidence="2" type="ORF">ACFS5N_10585</name>
</gene>
<accession>A0ABW5YD62</accession>
<dbReference type="Proteomes" id="UP001597557">
    <property type="component" value="Unassembled WGS sequence"/>
</dbReference>
<proteinExistence type="predicted"/>
<evidence type="ECO:0000256" key="1">
    <source>
        <dbReference type="SAM" id="MobiDB-lite"/>
    </source>
</evidence>
<name>A0ABW5YD62_9SPHI</name>
<keyword evidence="3" id="KW-1185">Reference proteome</keyword>
<evidence type="ECO:0000313" key="3">
    <source>
        <dbReference type="Proteomes" id="UP001597557"/>
    </source>
</evidence>
<reference evidence="3" key="1">
    <citation type="journal article" date="2019" name="Int. J. Syst. Evol. Microbiol.">
        <title>The Global Catalogue of Microorganisms (GCM) 10K type strain sequencing project: providing services to taxonomists for standard genome sequencing and annotation.</title>
        <authorList>
            <consortium name="The Broad Institute Genomics Platform"/>
            <consortium name="The Broad Institute Genome Sequencing Center for Infectious Disease"/>
            <person name="Wu L."/>
            <person name="Ma J."/>
        </authorList>
    </citation>
    <scope>NUCLEOTIDE SEQUENCE [LARGE SCALE GENOMIC DNA]</scope>
    <source>
        <strain evidence="3">KCTC 22437</strain>
    </source>
</reference>
<comment type="caution">
    <text evidence="2">The sequence shown here is derived from an EMBL/GenBank/DDBJ whole genome shotgun (WGS) entry which is preliminary data.</text>
</comment>
<organism evidence="2 3">
    <name type="scientific">Mucilaginibacter ximonensis</name>
    <dbReference type="NCBI Taxonomy" id="538021"/>
    <lineage>
        <taxon>Bacteria</taxon>
        <taxon>Pseudomonadati</taxon>
        <taxon>Bacteroidota</taxon>
        <taxon>Sphingobacteriia</taxon>
        <taxon>Sphingobacteriales</taxon>
        <taxon>Sphingobacteriaceae</taxon>
        <taxon>Mucilaginibacter</taxon>
    </lineage>
</organism>
<sequence length="49" mass="5594">MAEMTLIICFGDEQMLSKNSDHFSYGPERPLLTMKKPISPDKEKTAARH</sequence>
<feature type="compositionally biased region" description="Basic and acidic residues" evidence="1">
    <location>
        <begin position="38"/>
        <end position="49"/>
    </location>
</feature>
<feature type="region of interest" description="Disordered" evidence="1">
    <location>
        <begin position="27"/>
        <end position="49"/>
    </location>
</feature>